<dbReference type="InterPro" id="IPR017907">
    <property type="entry name" value="Znf_RING_CS"/>
</dbReference>
<dbReference type="RefSeq" id="XP_014671691.1">
    <property type="nucleotide sequence ID" value="XM_014816205.1"/>
</dbReference>
<keyword evidence="4" id="KW-0677">Repeat</keyword>
<evidence type="ECO:0000256" key="5">
    <source>
        <dbReference type="ARBA" id="ARBA00022771"/>
    </source>
</evidence>
<dbReference type="GeneID" id="106812353"/>
<dbReference type="InterPro" id="IPR013083">
    <property type="entry name" value="Znf_RING/FYVE/PHD"/>
</dbReference>
<keyword evidence="3 7" id="KW-0479">Metal-binding</keyword>
<dbReference type="InterPro" id="IPR008974">
    <property type="entry name" value="TRAF-like"/>
</dbReference>
<evidence type="ECO:0000259" key="10">
    <source>
        <dbReference type="PROSITE" id="PS50089"/>
    </source>
</evidence>
<evidence type="ECO:0000313" key="14">
    <source>
        <dbReference type="RefSeq" id="XP_014671690.1"/>
    </source>
</evidence>
<evidence type="ECO:0000313" key="16">
    <source>
        <dbReference type="RefSeq" id="XP_014671692.1"/>
    </source>
</evidence>
<dbReference type="SUPFAM" id="SSF57850">
    <property type="entry name" value="RING/U-box"/>
    <property type="match status" value="1"/>
</dbReference>
<dbReference type="RefSeq" id="XP_014671692.1">
    <property type="nucleotide sequence ID" value="XM_014816206.1"/>
</dbReference>
<feature type="compositionally biased region" description="Basic and acidic residues" evidence="9">
    <location>
        <begin position="1"/>
        <end position="14"/>
    </location>
</feature>
<dbReference type="InterPro" id="IPR012227">
    <property type="entry name" value="TNF_rcpt-assoc_TRAF_met"/>
</dbReference>
<evidence type="ECO:0000313" key="13">
    <source>
        <dbReference type="Proteomes" id="UP000695022"/>
    </source>
</evidence>
<feature type="zinc finger region" description="TRAF-type" evidence="7">
    <location>
        <begin position="189"/>
        <end position="243"/>
    </location>
</feature>
<dbReference type="RefSeq" id="XP_014671693.1">
    <property type="nucleotide sequence ID" value="XM_014816207.1"/>
</dbReference>
<dbReference type="PROSITE" id="PS50144">
    <property type="entry name" value="MATH"/>
    <property type="match status" value="1"/>
</dbReference>
<evidence type="ECO:0000313" key="17">
    <source>
        <dbReference type="RefSeq" id="XP_014671693.1"/>
    </source>
</evidence>
<dbReference type="SMART" id="SM00504">
    <property type="entry name" value="Ubox"/>
    <property type="match status" value="1"/>
</dbReference>
<proteinExistence type="predicted"/>
<evidence type="ECO:0000256" key="1">
    <source>
        <dbReference type="ARBA" id="ARBA00004496"/>
    </source>
</evidence>
<dbReference type="Gene3D" id="2.60.210.10">
    <property type="entry name" value="Apoptosis, Tumor Necrosis Factor Receptor Associated Protein 2, Chain A"/>
    <property type="match status" value="1"/>
</dbReference>
<feature type="domain" description="TRAF-type" evidence="12">
    <location>
        <begin position="189"/>
        <end position="243"/>
    </location>
</feature>
<dbReference type="Proteomes" id="UP000695022">
    <property type="component" value="Unplaced"/>
</dbReference>
<dbReference type="PIRSF" id="PIRSF015614">
    <property type="entry name" value="TRAF"/>
    <property type="match status" value="1"/>
</dbReference>
<dbReference type="PANTHER" id="PTHR10131:SF152">
    <property type="entry name" value="TNF RECEPTOR-ASSOCIATED FACTOR 6"/>
    <property type="match status" value="1"/>
</dbReference>
<dbReference type="InterPro" id="IPR001293">
    <property type="entry name" value="Znf_TRAF"/>
</dbReference>
<dbReference type="PROSITE" id="PS50145">
    <property type="entry name" value="ZF_TRAF"/>
    <property type="match status" value="2"/>
</dbReference>
<sequence length="534" mass="60547">MADKRKTRNDKTGEDGCSLKSDLPSSQFPSTELETEGYDCDFVEQFPEKFQCSICLLCLRDPCQTSCGHRFCRSCILRWLRSKGYRCPEDQQPLDEESVFPDNFAKREIESLLIRCPFKSNGCNEEYQLRSNKVHMNVCKFRLELCPQGCGESVTKENFEEHIHQTCKRHLIECKYCLHLVERESIKGHIKECPLRPYPCPLCQKLLTNEQQLRHVETDCQKAMVFCMFHQLGCDQTMERHELALHMQESTQKHLRLLCTATSALQEQVHNLSPPGHSVKASQPPSPLSKLMGLALKSPTAADNPEYMAKPSVSGAGLSLPLPAEATQQFSPTVVELNELARKTVRLEQENREMQLKVQSMSVLMAQTQAELTSARSQLSTLDARCCNGTFYWQVKNFSTINPVEHSSGFYTSYHGYKLCLRINVSHSRAPAATLSIFVHFLKSENDTLLAWPFSGRIVFTIVDQDDDAARRENIVEPLVADSKLEAFQRPTTRRNPKGFGFLDLVSLACLGTRNYLLHDTLLLKVTVIPSTTA</sequence>
<feature type="domain" description="TRAF-type" evidence="12">
    <location>
        <begin position="134"/>
        <end position="187"/>
    </location>
</feature>
<feature type="coiled-coil region" evidence="8">
    <location>
        <begin position="337"/>
        <end position="385"/>
    </location>
</feature>
<evidence type="ECO:0000259" key="11">
    <source>
        <dbReference type="PROSITE" id="PS50144"/>
    </source>
</evidence>
<evidence type="ECO:0000313" key="15">
    <source>
        <dbReference type="RefSeq" id="XP_014671691.1"/>
    </source>
</evidence>
<keyword evidence="2" id="KW-0963">Cytoplasm</keyword>
<dbReference type="PROSITE" id="PS00518">
    <property type="entry name" value="ZF_RING_1"/>
    <property type="match status" value="1"/>
</dbReference>
<dbReference type="RefSeq" id="XP_014671690.1">
    <property type="nucleotide sequence ID" value="XM_014816204.1"/>
</dbReference>
<feature type="domain" description="RING-type" evidence="10">
    <location>
        <begin position="52"/>
        <end position="91"/>
    </location>
</feature>
<evidence type="ECO:0000256" key="2">
    <source>
        <dbReference type="ARBA" id="ARBA00022490"/>
    </source>
</evidence>
<keyword evidence="13" id="KW-1185">Reference proteome</keyword>
<feature type="domain" description="MATH" evidence="11">
    <location>
        <begin position="388"/>
        <end position="528"/>
    </location>
</feature>
<dbReference type="Pfam" id="PF21355">
    <property type="entry name" value="TRAF-mep_MATH"/>
    <property type="match status" value="1"/>
</dbReference>
<dbReference type="PANTHER" id="PTHR10131">
    <property type="entry name" value="TNF RECEPTOR ASSOCIATED FACTOR"/>
    <property type="match status" value="1"/>
</dbReference>
<evidence type="ECO:0000256" key="7">
    <source>
        <dbReference type="PROSITE-ProRule" id="PRU00207"/>
    </source>
</evidence>
<dbReference type="InterPro" id="IPR002083">
    <property type="entry name" value="MATH/TRAF_dom"/>
</dbReference>
<dbReference type="Pfam" id="PF02176">
    <property type="entry name" value="zf-TRAF"/>
    <property type="match status" value="1"/>
</dbReference>
<feature type="region of interest" description="Disordered" evidence="9">
    <location>
        <begin position="1"/>
        <end position="30"/>
    </location>
</feature>
<dbReference type="Gene3D" id="3.30.40.10">
    <property type="entry name" value="Zinc/RING finger domain, C3HC4 (zinc finger)"/>
    <property type="match status" value="3"/>
</dbReference>
<dbReference type="InterPro" id="IPR049342">
    <property type="entry name" value="TRAF1-6_MATH_dom"/>
</dbReference>
<evidence type="ECO:0000259" key="12">
    <source>
        <dbReference type="PROSITE" id="PS50145"/>
    </source>
</evidence>
<dbReference type="SUPFAM" id="SSF49599">
    <property type="entry name" value="TRAF domain-like"/>
    <property type="match status" value="3"/>
</dbReference>
<organism evidence="13 15">
    <name type="scientific">Priapulus caudatus</name>
    <name type="common">Priapulid worm</name>
    <dbReference type="NCBI Taxonomy" id="37621"/>
    <lineage>
        <taxon>Eukaryota</taxon>
        <taxon>Metazoa</taxon>
        <taxon>Ecdysozoa</taxon>
        <taxon>Scalidophora</taxon>
        <taxon>Priapulida</taxon>
        <taxon>Priapulimorpha</taxon>
        <taxon>Priapulimorphida</taxon>
        <taxon>Priapulidae</taxon>
        <taxon>Priapulus</taxon>
    </lineage>
</organism>
<protein>
    <submittedName>
        <fullName evidence="14 15">TNF receptor-associated factor 6-like</fullName>
    </submittedName>
</protein>
<accession>A0ABM1EHM0</accession>
<dbReference type="Pfam" id="PF13923">
    <property type="entry name" value="zf-C3HC4_2"/>
    <property type="match status" value="1"/>
</dbReference>
<evidence type="ECO:0000256" key="8">
    <source>
        <dbReference type="SAM" id="Coils"/>
    </source>
</evidence>
<dbReference type="PROSITE" id="PS50089">
    <property type="entry name" value="ZF_RING_2"/>
    <property type="match status" value="1"/>
</dbReference>
<name>A0ABM1EHM0_PRICU</name>
<feature type="zinc finger region" description="TRAF-type" evidence="7">
    <location>
        <begin position="134"/>
        <end position="187"/>
    </location>
</feature>
<dbReference type="SMART" id="SM00184">
    <property type="entry name" value="RING"/>
    <property type="match status" value="1"/>
</dbReference>
<comment type="subcellular location">
    <subcellularLocation>
        <location evidence="1">Cytoplasm</location>
    </subcellularLocation>
</comment>
<dbReference type="InterPro" id="IPR003613">
    <property type="entry name" value="Ubox_domain"/>
</dbReference>
<evidence type="ECO:0000256" key="6">
    <source>
        <dbReference type="ARBA" id="ARBA00022833"/>
    </source>
</evidence>
<gene>
    <name evidence="14 15 16 17" type="primary">LOC106812353</name>
</gene>
<reference evidence="14 15" key="1">
    <citation type="submission" date="2025-05" db="UniProtKB">
        <authorList>
            <consortium name="RefSeq"/>
        </authorList>
    </citation>
    <scope>IDENTIFICATION</scope>
</reference>
<evidence type="ECO:0000256" key="3">
    <source>
        <dbReference type="ARBA" id="ARBA00022723"/>
    </source>
</evidence>
<evidence type="ECO:0000256" key="4">
    <source>
        <dbReference type="ARBA" id="ARBA00022737"/>
    </source>
</evidence>
<dbReference type="InterPro" id="IPR001841">
    <property type="entry name" value="Znf_RING"/>
</dbReference>
<keyword evidence="8" id="KW-0175">Coiled coil</keyword>
<keyword evidence="5 7" id="KW-0863">Zinc-finger</keyword>
<keyword evidence="6 7" id="KW-0862">Zinc</keyword>
<evidence type="ECO:0000256" key="9">
    <source>
        <dbReference type="SAM" id="MobiDB-lite"/>
    </source>
</evidence>